<evidence type="ECO:0000313" key="2">
    <source>
        <dbReference type="EMBL" id="GAX79975.1"/>
    </source>
</evidence>
<feature type="region of interest" description="Disordered" evidence="1">
    <location>
        <begin position="83"/>
        <end position="125"/>
    </location>
</feature>
<evidence type="ECO:0000256" key="1">
    <source>
        <dbReference type="SAM" id="MobiDB-lite"/>
    </source>
</evidence>
<dbReference type="AlphaFoldDB" id="A0A250XA44"/>
<accession>A0A250XA44</accession>
<feature type="compositionally biased region" description="Polar residues" evidence="1">
    <location>
        <begin position="104"/>
        <end position="114"/>
    </location>
</feature>
<comment type="caution">
    <text evidence="2">The sequence shown here is derived from an EMBL/GenBank/DDBJ whole genome shotgun (WGS) entry which is preliminary data.</text>
</comment>
<protein>
    <submittedName>
        <fullName evidence="2">Uncharacterized protein</fullName>
    </submittedName>
</protein>
<dbReference type="Proteomes" id="UP000232323">
    <property type="component" value="Unassembled WGS sequence"/>
</dbReference>
<keyword evidence="3" id="KW-1185">Reference proteome</keyword>
<dbReference type="EMBL" id="BEGY01000047">
    <property type="protein sequence ID" value="GAX79975.1"/>
    <property type="molecule type" value="Genomic_DNA"/>
</dbReference>
<evidence type="ECO:0000313" key="3">
    <source>
        <dbReference type="Proteomes" id="UP000232323"/>
    </source>
</evidence>
<sequence>MDPVLRVSPPPLSILVSAPAVIHHAAGGISCHLPHVSPNRQTHHNHRLSTQHGAANSVHAENACRTGHSNQLISQQVQQYLPNTDQDYPAISQPSDRCGASYNVPLQSHPSMLQSEAADKAKNPN</sequence>
<proteinExistence type="predicted"/>
<gene>
    <name evidence="2" type="ORF">CEUSTIGMA_g7414.t1</name>
</gene>
<dbReference type="PROSITE" id="PS51257">
    <property type="entry name" value="PROKAR_LIPOPROTEIN"/>
    <property type="match status" value="1"/>
</dbReference>
<feature type="region of interest" description="Disordered" evidence="1">
    <location>
        <begin position="33"/>
        <end position="55"/>
    </location>
</feature>
<reference evidence="2 3" key="1">
    <citation type="submission" date="2017-08" db="EMBL/GenBank/DDBJ databases">
        <title>Acidophilic green algal genome provides insights into adaptation to an acidic environment.</title>
        <authorList>
            <person name="Hirooka S."/>
            <person name="Hirose Y."/>
            <person name="Kanesaki Y."/>
            <person name="Higuchi S."/>
            <person name="Fujiwara T."/>
            <person name="Onuma R."/>
            <person name="Era A."/>
            <person name="Ohbayashi R."/>
            <person name="Uzuka A."/>
            <person name="Nozaki H."/>
            <person name="Yoshikawa H."/>
            <person name="Miyagishima S.Y."/>
        </authorList>
    </citation>
    <scope>NUCLEOTIDE SEQUENCE [LARGE SCALE GENOMIC DNA]</scope>
    <source>
        <strain evidence="2 3">NIES-2499</strain>
    </source>
</reference>
<name>A0A250XA44_9CHLO</name>
<organism evidence="2 3">
    <name type="scientific">Chlamydomonas eustigma</name>
    <dbReference type="NCBI Taxonomy" id="1157962"/>
    <lineage>
        <taxon>Eukaryota</taxon>
        <taxon>Viridiplantae</taxon>
        <taxon>Chlorophyta</taxon>
        <taxon>core chlorophytes</taxon>
        <taxon>Chlorophyceae</taxon>
        <taxon>CS clade</taxon>
        <taxon>Chlamydomonadales</taxon>
        <taxon>Chlamydomonadaceae</taxon>
        <taxon>Chlamydomonas</taxon>
    </lineage>
</organism>